<dbReference type="GO" id="GO:0008800">
    <property type="term" value="F:beta-lactamase activity"/>
    <property type="evidence" value="ECO:0007669"/>
    <property type="project" value="InterPro"/>
</dbReference>
<dbReference type="EMBL" id="FNGS01000006">
    <property type="protein sequence ID" value="SDM44798.1"/>
    <property type="molecule type" value="Genomic_DNA"/>
</dbReference>
<name>A0A1G9TB04_9BACT</name>
<dbReference type="AlphaFoldDB" id="A0A1G9TB04"/>
<dbReference type="Pfam" id="PF13354">
    <property type="entry name" value="Beta-lactamase2"/>
    <property type="match status" value="1"/>
</dbReference>
<dbReference type="Proteomes" id="UP000198901">
    <property type="component" value="Unassembled WGS sequence"/>
</dbReference>
<accession>A0A1G9TB04</accession>
<dbReference type="STRING" id="563176.SAMN04488090_3487"/>
<feature type="domain" description="Beta-lactamase class A catalytic" evidence="2">
    <location>
        <begin position="68"/>
        <end position="343"/>
    </location>
</feature>
<dbReference type="SUPFAM" id="SSF56601">
    <property type="entry name" value="beta-lactamase/transpeptidase-like"/>
    <property type="match status" value="1"/>
</dbReference>
<evidence type="ECO:0000313" key="3">
    <source>
        <dbReference type="EMBL" id="SDM44798.1"/>
    </source>
</evidence>
<gene>
    <name evidence="3" type="ORF">SAMN04488090_3487</name>
</gene>
<protein>
    <submittedName>
        <fullName evidence="3">Beta-lactamase enzyme family protein</fullName>
    </submittedName>
</protein>
<dbReference type="GO" id="GO:0030655">
    <property type="term" value="P:beta-lactam antibiotic catabolic process"/>
    <property type="evidence" value="ECO:0007669"/>
    <property type="project" value="InterPro"/>
</dbReference>
<dbReference type="InterPro" id="IPR045155">
    <property type="entry name" value="Beta-lactam_cat"/>
</dbReference>
<evidence type="ECO:0000256" key="1">
    <source>
        <dbReference type="SAM" id="SignalP"/>
    </source>
</evidence>
<proteinExistence type="predicted"/>
<keyword evidence="1" id="KW-0732">Signal</keyword>
<sequence length="412" mass="47616">MKLRLLSLLLALPLMASAQDFSLEKLMQSKPEQFGRFLENPAKYRIQILYTQIDRDKKNHPHFRTYGYRVNAEPYFYPASTVKLPTSLMALEKLKKLGIPRNAPMLTEAGEPGQTAVERDTTATSGLPSVEHYIKKILLVSDNDAFNRLYEFVGQEALNDGLHAKGYKDLRLVHRLSIPLSPEQNRHTNPVRFLDEKGNVRYRQPMAIGTKNYFPAASLLLGKGYMTGGANFYGGETLVDKPMDFTQKNYFSLPDQHEILKAILFPDDVDKQKRFDITPDDYRFLYQYMSELPTESKSPKYPNIWPAVCKFFIYGAEKDAKPTLRIFNKIGGAYGFTLDNAYIVDFDKGIEFMLTAVIYANEDEIFNDDKYDYETVGYPFLKYLGQAVYDYELTRQRPRRPDLTRFRVSYDK</sequence>
<evidence type="ECO:0000313" key="4">
    <source>
        <dbReference type="Proteomes" id="UP000198901"/>
    </source>
</evidence>
<reference evidence="3 4" key="1">
    <citation type="submission" date="2016-10" db="EMBL/GenBank/DDBJ databases">
        <authorList>
            <person name="de Groot N.N."/>
        </authorList>
    </citation>
    <scope>NUCLEOTIDE SEQUENCE [LARGE SCALE GENOMIC DNA]</scope>
    <source>
        <strain evidence="3 4">DSM 21668</strain>
    </source>
</reference>
<dbReference type="RefSeq" id="WP_093205075.1">
    <property type="nucleotide sequence ID" value="NZ_FNGS01000006.1"/>
</dbReference>
<feature type="signal peptide" evidence="1">
    <location>
        <begin position="1"/>
        <end position="18"/>
    </location>
</feature>
<dbReference type="OrthoDB" id="1884322at2"/>
<dbReference type="InterPro" id="IPR012338">
    <property type="entry name" value="Beta-lactam/transpept-like"/>
</dbReference>
<organism evidence="3 4">
    <name type="scientific">Siphonobacter aquaeclarae</name>
    <dbReference type="NCBI Taxonomy" id="563176"/>
    <lineage>
        <taxon>Bacteria</taxon>
        <taxon>Pseudomonadati</taxon>
        <taxon>Bacteroidota</taxon>
        <taxon>Cytophagia</taxon>
        <taxon>Cytophagales</taxon>
        <taxon>Cytophagaceae</taxon>
        <taxon>Siphonobacter</taxon>
    </lineage>
</organism>
<keyword evidence="4" id="KW-1185">Reference proteome</keyword>
<feature type="chain" id="PRO_5011776093" evidence="1">
    <location>
        <begin position="19"/>
        <end position="412"/>
    </location>
</feature>
<dbReference type="Gene3D" id="3.40.710.10">
    <property type="entry name" value="DD-peptidase/beta-lactamase superfamily"/>
    <property type="match status" value="1"/>
</dbReference>
<evidence type="ECO:0000259" key="2">
    <source>
        <dbReference type="Pfam" id="PF13354"/>
    </source>
</evidence>